<protein>
    <submittedName>
        <fullName evidence="1">Uncharacterized protein</fullName>
    </submittedName>
</protein>
<dbReference type="EMBL" id="JAKKPZ010000941">
    <property type="protein sequence ID" value="KAI1691397.1"/>
    <property type="molecule type" value="Genomic_DNA"/>
</dbReference>
<proteinExistence type="predicted"/>
<keyword evidence="2" id="KW-1185">Reference proteome</keyword>
<evidence type="ECO:0000313" key="2">
    <source>
        <dbReference type="Proteomes" id="UP001201812"/>
    </source>
</evidence>
<sequence>MLYKSISVKAYTVKDLTVQYQTRDKDGKVEHVRLAKQTFSYIQKPSNTYLWHGHFLYDAIHEEGALATHHISDDVQIYFDSKDVAHFPNNEGGLLTRYRSLVKDGATVTLMDDHIGGWCIEIEVDCRFKEKEIKRKLIVGTGATFGQLGRDINDAFPAHKVAEYTRYREQKAMNLVFHGENGDVVIANPKTKLYEMGVKRGAKFTVVPNNEVIHRFLNSNLPVSPNAVAVPKENTGTRNAINTLTSKMLHDSCQHFVARRGKYIPIPNICVALQVQFEENTYQVSVTKVETTQYSSTFENVIEAIKMLFKIDLKDSSNTYKIMKKTGTALELFWTKDSGNQHPNISEGIHLVVISEKGVPKSTNTETSYKNALCGRTDAEVKRNCVKIKVQLQDDSRDFLLHKKANETDVLEELIQAVNTIFGVNLQTYDNADAKSVVEKRGDTLLPVYGHTRYRMTQDFTGKFTNDMHLMIFNKMPFWFWMDVKDW</sequence>
<dbReference type="Proteomes" id="UP001201812">
    <property type="component" value="Unassembled WGS sequence"/>
</dbReference>
<gene>
    <name evidence="1" type="ORF">DdX_21914</name>
</gene>
<dbReference type="AlphaFoldDB" id="A0AAD4QV93"/>
<name>A0AAD4QV93_9BILA</name>
<accession>A0AAD4QV93</accession>
<reference evidence="1" key="1">
    <citation type="submission" date="2022-01" db="EMBL/GenBank/DDBJ databases">
        <title>Genome Sequence Resource for Two Populations of Ditylenchus destructor, the Migratory Endoparasitic Phytonematode.</title>
        <authorList>
            <person name="Zhang H."/>
            <person name="Lin R."/>
            <person name="Xie B."/>
        </authorList>
    </citation>
    <scope>NUCLEOTIDE SEQUENCE</scope>
    <source>
        <strain evidence="1">BazhouSP</strain>
    </source>
</reference>
<evidence type="ECO:0000313" key="1">
    <source>
        <dbReference type="EMBL" id="KAI1691397.1"/>
    </source>
</evidence>
<comment type="caution">
    <text evidence="1">The sequence shown here is derived from an EMBL/GenBank/DDBJ whole genome shotgun (WGS) entry which is preliminary data.</text>
</comment>
<organism evidence="1 2">
    <name type="scientific">Ditylenchus destructor</name>
    <dbReference type="NCBI Taxonomy" id="166010"/>
    <lineage>
        <taxon>Eukaryota</taxon>
        <taxon>Metazoa</taxon>
        <taxon>Ecdysozoa</taxon>
        <taxon>Nematoda</taxon>
        <taxon>Chromadorea</taxon>
        <taxon>Rhabditida</taxon>
        <taxon>Tylenchina</taxon>
        <taxon>Tylenchomorpha</taxon>
        <taxon>Sphaerularioidea</taxon>
        <taxon>Anguinidae</taxon>
        <taxon>Anguininae</taxon>
        <taxon>Ditylenchus</taxon>
    </lineage>
</organism>